<organism evidence="5 6">
    <name type="scientific">Nonomuraea rosea</name>
    <dbReference type="NCBI Taxonomy" id="638574"/>
    <lineage>
        <taxon>Bacteria</taxon>
        <taxon>Bacillati</taxon>
        <taxon>Actinomycetota</taxon>
        <taxon>Actinomycetes</taxon>
        <taxon>Streptosporangiales</taxon>
        <taxon>Streptosporangiaceae</taxon>
        <taxon>Nonomuraea</taxon>
    </lineage>
</organism>
<gene>
    <name evidence="5" type="ORF">GCM10022419_096120</name>
</gene>
<feature type="domain" description="RsbT co-antagonist protein RsbRD N-terminal" evidence="3">
    <location>
        <begin position="28"/>
        <end position="164"/>
    </location>
</feature>
<evidence type="ECO:0000259" key="2">
    <source>
        <dbReference type="Pfam" id="PF13556"/>
    </source>
</evidence>
<dbReference type="Gene3D" id="1.10.10.2840">
    <property type="entry name" value="PucR C-terminal helix-turn-helix domain"/>
    <property type="match status" value="1"/>
</dbReference>
<reference evidence="6" key="1">
    <citation type="journal article" date="2019" name="Int. J. Syst. Evol. Microbiol.">
        <title>The Global Catalogue of Microorganisms (GCM) 10K type strain sequencing project: providing services to taxonomists for standard genome sequencing and annotation.</title>
        <authorList>
            <consortium name="The Broad Institute Genomics Platform"/>
            <consortium name="The Broad Institute Genome Sequencing Center for Infectious Disease"/>
            <person name="Wu L."/>
            <person name="Ma J."/>
        </authorList>
    </citation>
    <scope>NUCLEOTIDE SEQUENCE [LARGE SCALE GENOMIC DNA]</scope>
    <source>
        <strain evidence="6">JCM 17326</strain>
    </source>
</reference>
<dbReference type="Pfam" id="PF17853">
    <property type="entry name" value="GGDEF_2"/>
    <property type="match status" value="1"/>
</dbReference>
<feature type="domain" description="CdaR GGDEF-like" evidence="4">
    <location>
        <begin position="175"/>
        <end position="283"/>
    </location>
</feature>
<dbReference type="InterPro" id="IPR042070">
    <property type="entry name" value="PucR_C-HTH_sf"/>
</dbReference>
<proteinExistence type="inferred from homology"/>
<protein>
    <submittedName>
        <fullName evidence="5">Helix-turn-helix domain-containing protein</fullName>
    </submittedName>
</protein>
<keyword evidence="6" id="KW-1185">Reference proteome</keyword>
<name>A0ABP6Z5R0_9ACTN</name>
<comment type="caution">
    <text evidence="5">The sequence shown here is derived from an EMBL/GenBank/DDBJ whole genome shotgun (WGS) entry which is preliminary data.</text>
</comment>
<dbReference type="InterPro" id="IPR025736">
    <property type="entry name" value="PucR_C-HTH_dom"/>
</dbReference>
<dbReference type="Pfam" id="PF13556">
    <property type="entry name" value="HTH_30"/>
    <property type="match status" value="1"/>
</dbReference>
<evidence type="ECO:0000259" key="3">
    <source>
        <dbReference type="Pfam" id="PF14361"/>
    </source>
</evidence>
<evidence type="ECO:0000313" key="5">
    <source>
        <dbReference type="EMBL" id="GAA3597615.1"/>
    </source>
</evidence>
<accession>A0ABP6Z5R0</accession>
<evidence type="ECO:0000259" key="4">
    <source>
        <dbReference type="Pfam" id="PF17853"/>
    </source>
</evidence>
<dbReference type="PANTHER" id="PTHR33744:SF1">
    <property type="entry name" value="DNA-BINDING TRANSCRIPTIONAL ACTIVATOR ADER"/>
    <property type="match status" value="1"/>
</dbReference>
<dbReference type="InterPro" id="IPR025751">
    <property type="entry name" value="RsbRD_N_dom"/>
</dbReference>
<evidence type="ECO:0000256" key="1">
    <source>
        <dbReference type="ARBA" id="ARBA00006754"/>
    </source>
</evidence>
<comment type="similarity">
    <text evidence="1">Belongs to the CdaR family.</text>
</comment>
<dbReference type="PANTHER" id="PTHR33744">
    <property type="entry name" value="CARBOHYDRATE DIACID REGULATOR"/>
    <property type="match status" value="1"/>
</dbReference>
<evidence type="ECO:0000313" key="6">
    <source>
        <dbReference type="Proteomes" id="UP001500630"/>
    </source>
</evidence>
<dbReference type="EMBL" id="BAABDQ010000032">
    <property type="protein sequence ID" value="GAA3597615.1"/>
    <property type="molecule type" value="Genomic_DNA"/>
</dbReference>
<dbReference type="Proteomes" id="UP001500630">
    <property type="component" value="Unassembled WGS sequence"/>
</dbReference>
<feature type="domain" description="PucR C-terminal helix-turn-helix" evidence="2">
    <location>
        <begin position="333"/>
        <end position="391"/>
    </location>
</feature>
<dbReference type="InterPro" id="IPR051448">
    <property type="entry name" value="CdaR-like_regulators"/>
</dbReference>
<sequence length="399" mass="44105">MRPPTVVDEDVRQTLRTAASALLERLTELTDELVSRTRGGDMVYCSCVPYDEHWKSTLEGVRLGLTAILQKPSERRDLAFTAAMAQRRGEQGVPLDSLLRMYRLAGQVTWSAIVDHMERERPERLAVLVRAASHVWHAIDRQSMVACDIYSRREQEILGRSQERVNALLDALLDGTADTGIVRAAAAALDLPERGRYAVVTVRFPRLRHHDDVRLPATLGAMRLLWRMRPGHEVAVVALGGATLDELCQQLSLIVSGVAGVSPVVDGLDQLRTAHDLASLAMRTCMDGGPEIARLDERVPAVLMISQPDVTGHLVDGALGRLLALDPADRDTLLTTLETWLACDGSAARAAGRLFCHRNTIINRVRRIEQLTGRSLARPRDIVDLSLALEAVRLLRSER</sequence>
<dbReference type="Pfam" id="PF14361">
    <property type="entry name" value="RsbRD_N"/>
    <property type="match status" value="1"/>
</dbReference>
<dbReference type="RefSeq" id="WP_345572698.1">
    <property type="nucleotide sequence ID" value="NZ_BAABDQ010000032.1"/>
</dbReference>
<dbReference type="InterPro" id="IPR041522">
    <property type="entry name" value="CdaR_GGDEF"/>
</dbReference>